<feature type="region of interest" description="Disordered" evidence="1">
    <location>
        <begin position="1"/>
        <end position="27"/>
    </location>
</feature>
<dbReference type="Proteomes" id="UP001151760">
    <property type="component" value="Unassembled WGS sequence"/>
</dbReference>
<dbReference type="InterPro" id="IPR054722">
    <property type="entry name" value="PolX-like_BBD"/>
</dbReference>
<feature type="compositionally biased region" description="Basic and acidic residues" evidence="1">
    <location>
        <begin position="386"/>
        <end position="402"/>
    </location>
</feature>
<proteinExistence type="predicted"/>
<comment type="caution">
    <text evidence="3">The sequence shown here is derived from an EMBL/GenBank/DDBJ whole genome shotgun (WGS) entry which is preliminary data.</text>
</comment>
<dbReference type="Pfam" id="PF22936">
    <property type="entry name" value="Pol_BBD"/>
    <property type="match status" value="1"/>
</dbReference>
<feature type="compositionally biased region" description="Polar residues" evidence="1">
    <location>
        <begin position="430"/>
        <end position="448"/>
    </location>
</feature>
<protein>
    <recommendedName>
        <fullName evidence="2">Retrovirus-related Pol polyprotein from transposon TNT 1-94-like beta-barrel domain-containing protein</fullName>
    </recommendedName>
</protein>
<dbReference type="Pfam" id="PF14223">
    <property type="entry name" value="Retrotran_gag_2"/>
    <property type="match status" value="1"/>
</dbReference>
<feature type="compositionally biased region" description="Low complexity" evidence="1">
    <location>
        <begin position="364"/>
        <end position="378"/>
    </location>
</feature>
<dbReference type="EMBL" id="BQNB010021140">
    <property type="protein sequence ID" value="GJU03308.1"/>
    <property type="molecule type" value="Genomic_DNA"/>
</dbReference>
<sequence>MSGSQDEIPLPPPPPSSSQTPTLQTPHTVSTIKLPILKRGEYNIWAMKMEHYLAHTDYPIREVIQNRNGPVSITIDTQGQIKVLPPRTAEEILARERERKARTTLLMALPEDHLAKFHKMTDAKEMWDAIKSRFGGNDESKKMTKPGVDSLSFDDLYNNLRVFENDVKGSTASSSSTQNVAFVSENTSNTNDVSTAYSVSNTSGQNSQNQLVLIKPKLSATIATRQAILLESVEPREIKIVGGEMLRTLAIRMGEYLREQLSDANIEIKAYTKGLKKVEAQLVSHQQGQLWYEEKIRYDGILSYENEVLQSVFMNKESELEKQLLYDRFVTAGGMHVVPPLMTGNYMPSGPDVEIDYSQFTYGPNQSQPSESETQTSNFDTCKSACSDETHESLPEPTENKPKVVNQPKVWSDAPIIEDYASDSEDEHVSQPTKEQKQPSFASTNKQVKTPRETVKNQFTHSKNPTVDKKGLGYGFTARACFVCGSLSHLIRDCDFHEKRMAKQAELNNSMRMKSSQREIRPIWNNVQRVNHKNQFVPTAAVPTNAAMKVNTVKPIVNRVRPANLVLLGEKGKLLLSPQQVVIGDKKDITGKISPNTIVDQDYPHRTLKHKGIIDSGCSRHMTGNKAYLAAYQDFNGGPVAFGGSKGYITGKGKIKIGKLDFEDVCFVKELQHFNLFSVSQICDKKNKFLFTDSECLVLSIGFKLPDANQVLLRIYNNP</sequence>
<reference evidence="3" key="2">
    <citation type="submission" date="2022-01" db="EMBL/GenBank/DDBJ databases">
        <authorList>
            <person name="Yamashiro T."/>
            <person name="Shiraishi A."/>
            <person name="Satake H."/>
            <person name="Nakayama K."/>
        </authorList>
    </citation>
    <scope>NUCLEOTIDE SEQUENCE</scope>
</reference>
<accession>A0ABQ5ISS5</accession>
<feature type="compositionally biased region" description="Low complexity" evidence="1">
    <location>
        <begin position="17"/>
        <end position="26"/>
    </location>
</feature>
<feature type="region of interest" description="Disordered" evidence="1">
    <location>
        <begin position="423"/>
        <end position="454"/>
    </location>
</feature>
<name>A0ABQ5ISS5_9ASTR</name>
<feature type="region of interest" description="Disordered" evidence="1">
    <location>
        <begin position="357"/>
        <end position="409"/>
    </location>
</feature>
<reference evidence="3" key="1">
    <citation type="journal article" date="2022" name="Int. J. Mol. Sci.">
        <title>Draft Genome of Tanacetum Coccineum: Genomic Comparison of Closely Related Tanacetum-Family Plants.</title>
        <authorList>
            <person name="Yamashiro T."/>
            <person name="Shiraishi A."/>
            <person name="Nakayama K."/>
            <person name="Satake H."/>
        </authorList>
    </citation>
    <scope>NUCLEOTIDE SEQUENCE</scope>
</reference>
<evidence type="ECO:0000313" key="4">
    <source>
        <dbReference type="Proteomes" id="UP001151760"/>
    </source>
</evidence>
<feature type="domain" description="Retrovirus-related Pol polyprotein from transposon TNT 1-94-like beta-barrel" evidence="2">
    <location>
        <begin position="613"/>
        <end position="685"/>
    </location>
</feature>
<evidence type="ECO:0000259" key="2">
    <source>
        <dbReference type="Pfam" id="PF22936"/>
    </source>
</evidence>
<gene>
    <name evidence="3" type="ORF">Tco_1113646</name>
</gene>
<organism evidence="3 4">
    <name type="scientific">Tanacetum coccineum</name>
    <dbReference type="NCBI Taxonomy" id="301880"/>
    <lineage>
        <taxon>Eukaryota</taxon>
        <taxon>Viridiplantae</taxon>
        <taxon>Streptophyta</taxon>
        <taxon>Embryophyta</taxon>
        <taxon>Tracheophyta</taxon>
        <taxon>Spermatophyta</taxon>
        <taxon>Magnoliopsida</taxon>
        <taxon>eudicotyledons</taxon>
        <taxon>Gunneridae</taxon>
        <taxon>Pentapetalae</taxon>
        <taxon>asterids</taxon>
        <taxon>campanulids</taxon>
        <taxon>Asterales</taxon>
        <taxon>Asteraceae</taxon>
        <taxon>Asteroideae</taxon>
        <taxon>Anthemideae</taxon>
        <taxon>Anthemidinae</taxon>
        <taxon>Tanacetum</taxon>
    </lineage>
</organism>
<evidence type="ECO:0000256" key="1">
    <source>
        <dbReference type="SAM" id="MobiDB-lite"/>
    </source>
</evidence>
<evidence type="ECO:0000313" key="3">
    <source>
        <dbReference type="EMBL" id="GJU03308.1"/>
    </source>
</evidence>
<keyword evidence="4" id="KW-1185">Reference proteome</keyword>